<dbReference type="AlphaFoldDB" id="A0A9P6AUX9"/>
<dbReference type="PROSITE" id="PS50160">
    <property type="entry name" value="DNA_LIGASE_A3"/>
    <property type="match status" value="1"/>
</dbReference>
<feature type="domain" description="ATP-dependent DNA ligase family profile" evidence="7">
    <location>
        <begin position="472"/>
        <end position="654"/>
    </location>
</feature>
<evidence type="ECO:0000259" key="7">
    <source>
        <dbReference type="PROSITE" id="PS50160"/>
    </source>
</evidence>
<dbReference type="SUPFAM" id="SSF117018">
    <property type="entry name" value="ATP-dependent DNA ligase DNA-binding domain"/>
    <property type="match status" value="1"/>
</dbReference>
<dbReference type="GO" id="GO:0003910">
    <property type="term" value="F:DNA ligase (ATP) activity"/>
    <property type="evidence" value="ECO:0007669"/>
    <property type="project" value="InterPro"/>
</dbReference>
<evidence type="ECO:0000256" key="6">
    <source>
        <dbReference type="SAM" id="MobiDB-lite"/>
    </source>
</evidence>
<evidence type="ECO:0000256" key="5">
    <source>
        <dbReference type="ARBA" id="ARBA00022840"/>
    </source>
</evidence>
<dbReference type="Pfam" id="PF04675">
    <property type="entry name" value="DNA_ligase_A_N"/>
    <property type="match status" value="1"/>
</dbReference>
<keyword evidence="2" id="KW-0436">Ligase</keyword>
<dbReference type="Pfam" id="PF04679">
    <property type="entry name" value="DNA_ligase_A_C"/>
    <property type="match status" value="1"/>
</dbReference>
<keyword evidence="5" id="KW-0067">ATP-binding</keyword>
<name>A0A9P6AUX9_9AGAM</name>
<gene>
    <name evidence="8" type="ORF">BS47DRAFT_1297627</name>
</gene>
<feature type="compositionally biased region" description="Acidic residues" evidence="6">
    <location>
        <begin position="568"/>
        <end position="578"/>
    </location>
</feature>
<dbReference type="GO" id="GO:0006281">
    <property type="term" value="P:DNA repair"/>
    <property type="evidence" value="ECO:0007669"/>
    <property type="project" value="InterPro"/>
</dbReference>
<dbReference type="Proteomes" id="UP000886523">
    <property type="component" value="Unassembled WGS sequence"/>
</dbReference>
<dbReference type="InterPro" id="IPR012310">
    <property type="entry name" value="DNA_ligase_ATP-dep_cent"/>
</dbReference>
<dbReference type="CDD" id="cd07900">
    <property type="entry name" value="Adenylation_DNA_ligase_I_Euk"/>
    <property type="match status" value="1"/>
</dbReference>
<dbReference type="Gene3D" id="3.30.1490.70">
    <property type="match status" value="1"/>
</dbReference>
<organism evidence="8 9">
    <name type="scientific">Hydnum rufescens UP504</name>
    <dbReference type="NCBI Taxonomy" id="1448309"/>
    <lineage>
        <taxon>Eukaryota</taxon>
        <taxon>Fungi</taxon>
        <taxon>Dikarya</taxon>
        <taxon>Basidiomycota</taxon>
        <taxon>Agaricomycotina</taxon>
        <taxon>Agaricomycetes</taxon>
        <taxon>Cantharellales</taxon>
        <taxon>Hydnaceae</taxon>
        <taxon>Hydnum</taxon>
    </lineage>
</organism>
<dbReference type="GO" id="GO:0003677">
    <property type="term" value="F:DNA binding"/>
    <property type="evidence" value="ECO:0007669"/>
    <property type="project" value="InterPro"/>
</dbReference>
<evidence type="ECO:0000256" key="3">
    <source>
        <dbReference type="ARBA" id="ARBA00022705"/>
    </source>
</evidence>
<proteinExistence type="inferred from homology"/>
<dbReference type="InterPro" id="IPR050191">
    <property type="entry name" value="ATP-dep_DNA_ligase"/>
</dbReference>
<comment type="caution">
    <text evidence="8">The sequence shown here is derived from an EMBL/GenBank/DDBJ whole genome shotgun (WGS) entry which is preliminary data.</text>
</comment>
<dbReference type="GO" id="GO:0006273">
    <property type="term" value="P:lagging strand elongation"/>
    <property type="evidence" value="ECO:0007669"/>
    <property type="project" value="TreeGrafter"/>
</dbReference>
<dbReference type="GO" id="GO:0006310">
    <property type="term" value="P:DNA recombination"/>
    <property type="evidence" value="ECO:0007669"/>
    <property type="project" value="InterPro"/>
</dbReference>
<dbReference type="EMBL" id="MU128986">
    <property type="protein sequence ID" value="KAF9512448.1"/>
    <property type="molecule type" value="Genomic_DNA"/>
</dbReference>
<dbReference type="Gene3D" id="1.10.3260.10">
    <property type="entry name" value="DNA ligase, ATP-dependent, N-terminal domain"/>
    <property type="match status" value="1"/>
</dbReference>
<dbReference type="InterPro" id="IPR012308">
    <property type="entry name" value="DNA_ligase_ATP-dep_N"/>
</dbReference>
<evidence type="ECO:0000313" key="8">
    <source>
        <dbReference type="EMBL" id="KAF9512448.1"/>
    </source>
</evidence>
<accession>A0A9P6AUX9</accession>
<dbReference type="SUPFAM" id="SSF50249">
    <property type="entry name" value="Nucleic acid-binding proteins"/>
    <property type="match status" value="1"/>
</dbReference>
<dbReference type="InterPro" id="IPR016059">
    <property type="entry name" value="DNA_ligase_ATP-dep_CS"/>
</dbReference>
<reference evidence="8" key="1">
    <citation type="journal article" date="2020" name="Nat. Commun.">
        <title>Large-scale genome sequencing of mycorrhizal fungi provides insights into the early evolution of symbiotic traits.</title>
        <authorList>
            <person name="Miyauchi S."/>
            <person name="Kiss E."/>
            <person name="Kuo A."/>
            <person name="Drula E."/>
            <person name="Kohler A."/>
            <person name="Sanchez-Garcia M."/>
            <person name="Morin E."/>
            <person name="Andreopoulos B."/>
            <person name="Barry K.W."/>
            <person name="Bonito G."/>
            <person name="Buee M."/>
            <person name="Carver A."/>
            <person name="Chen C."/>
            <person name="Cichocki N."/>
            <person name="Clum A."/>
            <person name="Culley D."/>
            <person name="Crous P.W."/>
            <person name="Fauchery L."/>
            <person name="Girlanda M."/>
            <person name="Hayes R.D."/>
            <person name="Keri Z."/>
            <person name="LaButti K."/>
            <person name="Lipzen A."/>
            <person name="Lombard V."/>
            <person name="Magnuson J."/>
            <person name="Maillard F."/>
            <person name="Murat C."/>
            <person name="Nolan M."/>
            <person name="Ohm R.A."/>
            <person name="Pangilinan J."/>
            <person name="Pereira M.F."/>
            <person name="Perotto S."/>
            <person name="Peter M."/>
            <person name="Pfister S."/>
            <person name="Riley R."/>
            <person name="Sitrit Y."/>
            <person name="Stielow J.B."/>
            <person name="Szollosi G."/>
            <person name="Zifcakova L."/>
            <person name="Stursova M."/>
            <person name="Spatafora J.W."/>
            <person name="Tedersoo L."/>
            <person name="Vaario L.M."/>
            <person name="Yamada A."/>
            <person name="Yan M."/>
            <person name="Wang P."/>
            <person name="Xu J."/>
            <person name="Bruns T."/>
            <person name="Baldrian P."/>
            <person name="Vilgalys R."/>
            <person name="Dunand C."/>
            <person name="Henrissat B."/>
            <person name="Grigoriev I.V."/>
            <person name="Hibbett D."/>
            <person name="Nagy L.G."/>
            <person name="Martin F.M."/>
        </authorList>
    </citation>
    <scope>NUCLEOTIDE SEQUENCE</scope>
    <source>
        <strain evidence="8">UP504</strain>
    </source>
</reference>
<protein>
    <recommendedName>
        <fullName evidence="7">ATP-dependent DNA ligase family profile domain-containing protein</fullName>
    </recommendedName>
</protein>
<evidence type="ECO:0000256" key="2">
    <source>
        <dbReference type="ARBA" id="ARBA00022598"/>
    </source>
</evidence>
<dbReference type="SUPFAM" id="SSF56091">
    <property type="entry name" value="DNA ligase/mRNA capping enzyme, catalytic domain"/>
    <property type="match status" value="1"/>
</dbReference>
<dbReference type="PROSITE" id="PS00697">
    <property type="entry name" value="DNA_LIGASE_A1"/>
    <property type="match status" value="1"/>
</dbReference>
<dbReference type="Pfam" id="PF01068">
    <property type="entry name" value="DNA_ligase_A_M"/>
    <property type="match status" value="2"/>
</dbReference>
<dbReference type="GO" id="GO:0005524">
    <property type="term" value="F:ATP binding"/>
    <property type="evidence" value="ECO:0007669"/>
    <property type="project" value="UniProtKB-KW"/>
</dbReference>
<keyword evidence="4" id="KW-0547">Nucleotide-binding</keyword>
<dbReference type="GO" id="GO:0005634">
    <property type="term" value="C:nucleus"/>
    <property type="evidence" value="ECO:0007669"/>
    <property type="project" value="TreeGrafter"/>
</dbReference>
<feature type="region of interest" description="Disordered" evidence="6">
    <location>
        <begin position="568"/>
        <end position="603"/>
    </location>
</feature>
<dbReference type="Gene3D" id="3.30.470.30">
    <property type="entry name" value="DNA ligase/mRNA capping enzyme"/>
    <property type="match status" value="1"/>
</dbReference>
<feature type="compositionally biased region" description="Basic residues" evidence="6">
    <location>
        <begin position="588"/>
        <end position="598"/>
    </location>
</feature>
<keyword evidence="3" id="KW-0235">DNA replication</keyword>
<dbReference type="CDD" id="cd07969">
    <property type="entry name" value="OBF_DNA_ligase_I"/>
    <property type="match status" value="1"/>
</dbReference>
<evidence type="ECO:0000256" key="1">
    <source>
        <dbReference type="ARBA" id="ARBA00007572"/>
    </source>
</evidence>
<dbReference type="Gene3D" id="2.40.50.140">
    <property type="entry name" value="Nucleic acid-binding proteins"/>
    <property type="match status" value="1"/>
</dbReference>
<feature type="region of interest" description="Disordered" evidence="6">
    <location>
        <begin position="1"/>
        <end position="35"/>
    </location>
</feature>
<keyword evidence="9" id="KW-1185">Reference proteome</keyword>
<dbReference type="OrthoDB" id="206088at2759"/>
<dbReference type="InterPro" id="IPR012309">
    <property type="entry name" value="DNA_ligase_ATP-dep_C"/>
</dbReference>
<dbReference type="InterPro" id="IPR036599">
    <property type="entry name" value="DNA_ligase_N_sf"/>
</dbReference>
<dbReference type="PANTHER" id="PTHR45674">
    <property type="entry name" value="DNA LIGASE 1/3 FAMILY MEMBER"/>
    <property type="match status" value="1"/>
</dbReference>
<dbReference type="PANTHER" id="PTHR45674:SF9">
    <property type="entry name" value="DNA LIGASE 3"/>
    <property type="match status" value="1"/>
</dbReference>
<sequence>MTPSRTRNTTPAFAFGSPSKFSSSGDETPPEYPDLGADPLLFSPGNCPWPSSKPAPYSFLAHVLHQLSQTKSRILLLNILTNALRFFIAHDTASITPSLYIISNSLAPSYVPIELGLGPSVLSKALQSVSGLKSSALRTLYHSLGDPGDVAYAAKASVRTLMPHPPLSIVGVYASLVKISKAKGSGTAKQRQSIVEQLLLSAKGEEVRYIMRTLSQNLRVGAVRTTILTALARATALTRPTNYANLASSSSPYFVSEDVLEIVQPLPDKKGKKKGDMVDEARNVAMTKMAAAESLIKMVFVKHPCFDDIVEAYLSSGLESLAEKVPLTVGTPLLPTLGSPTRSLDEIYARLGSLPFAAEFKYDGQRAQVHAFLPTASSSIGMSSTVQPIVKIFSRHLEDMTEKYPDVVALVREYFTPVGALPPPELAGNTDVDNFPLSSLILDAEIVAWDTDGDTTKSFQELSNRARKDVQLADVTLPVCLFVFDLMYLNSKSLLSEPFRERRRLLRSRFIPRIMPPSLGGARLRHVESVDSDATGEREDVQTFWEHAVESRCEGLMVKLLDSGEILEEEGEEEEEDGGNNKGTSSPKKSKRKTRRKPLPATYEPDKRTSAWLKLKKDYVDGIGDSLDLVPIGAWHGNGRKAAWWSPILLAVWDEKLGRLVAVCKCMSGFTDAFYKALNDRYPENSETCSRVPLGDYECYRSPLDGIGLQPSVYFSPREVWEIRGADITVSPVSVAALGSVSDTRGLSVRFPRFMRVRDDKTIEQATRSDVLAEMWRKQAGASTNGTIRTGVDEGELVDAEIVESEIEEDDYDA</sequence>
<dbReference type="InterPro" id="IPR012340">
    <property type="entry name" value="NA-bd_OB-fold"/>
</dbReference>
<feature type="compositionally biased region" description="Polar residues" evidence="6">
    <location>
        <begin position="1"/>
        <end position="11"/>
    </location>
</feature>
<comment type="similarity">
    <text evidence="1">Belongs to the ATP-dependent DNA ligase family.</text>
</comment>
<evidence type="ECO:0000256" key="4">
    <source>
        <dbReference type="ARBA" id="ARBA00022741"/>
    </source>
</evidence>
<dbReference type="FunFam" id="2.40.50.140:FF:000062">
    <property type="entry name" value="DNA ligase"/>
    <property type="match status" value="1"/>
</dbReference>
<evidence type="ECO:0000313" key="9">
    <source>
        <dbReference type="Proteomes" id="UP000886523"/>
    </source>
</evidence>